<dbReference type="AlphaFoldDB" id="A0A7U2U8V9"/>
<evidence type="ECO:0000313" key="3">
    <source>
        <dbReference type="Proteomes" id="UP000596329"/>
    </source>
</evidence>
<dbReference type="EMBL" id="CP059075">
    <property type="protein sequence ID" value="QRE04647.1"/>
    <property type="molecule type" value="Genomic_DNA"/>
</dbReference>
<dbReference type="Proteomes" id="UP000596329">
    <property type="component" value="Chromosome"/>
</dbReference>
<dbReference type="InterPro" id="IPR045950">
    <property type="entry name" value="DUF6370"/>
</dbReference>
<proteinExistence type="predicted"/>
<evidence type="ECO:0000313" key="2">
    <source>
        <dbReference type="EMBL" id="QRE04647.1"/>
    </source>
</evidence>
<keyword evidence="1" id="KW-0732">Signal</keyword>
<evidence type="ECO:0000256" key="1">
    <source>
        <dbReference type="SAM" id="SignalP"/>
    </source>
</evidence>
<dbReference type="RefSeq" id="WP_034099047.1">
    <property type="nucleotide sequence ID" value="NZ_CBCRUG010000008.1"/>
</dbReference>
<evidence type="ECO:0008006" key="4">
    <source>
        <dbReference type="Google" id="ProtNLM"/>
    </source>
</evidence>
<reference evidence="2 3" key="1">
    <citation type="submission" date="2020-07" db="EMBL/GenBank/DDBJ databases">
        <title>Genomic characterization of Flavobacterium psychrophilum strains.</title>
        <authorList>
            <person name="Castillo D."/>
            <person name="Jorgensen J."/>
            <person name="Middelboe M."/>
        </authorList>
    </citation>
    <scope>NUCLEOTIDE SEQUENCE [LARGE SCALE GENOMIC DNA]</scope>
    <source>
        <strain evidence="2 3">FPS-R7</strain>
    </source>
</reference>
<feature type="chain" id="PRO_5041141939" description="Glutaminyl-tRNA synthetase" evidence="1">
    <location>
        <begin position="19"/>
        <end position="107"/>
    </location>
</feature>
<gene>
    <name evidence="2" type="ORF">H0H26_03330</name>
</gene>
<protein>
    <recommendedName>
        <fullName evidence="4">Glutaminyl-tRNA synthetase</fullName>
    </recommendedName>
</protein>
<sequence length="107" mass="11855">MKKVFTLLLLLIAFLVNAQESKTTQKTKIVEASCGQCQFGINAKGCDLAVRIDGKSYFVEGTKIDEHGNAHAKDGFCKTIRKAEVAGKIVNKRFIATYFRLLAEITK</sequence>
<dbReference type="Pfam" id="PF19897">
    <property type="entry name" value="DUF6370"/>
    <property type="match status" value="1"/>
</dbReference>
<feature type="signal peptide" evidence="1">
    <location>
        <begin position="1"/>
        <end position="18"/>
    </location>
</feature>
<accession>A0A7U2U8V9</accession>
<name>A0A7U2U8V9_FLAPS</name>
<organism evidence="2 3">
    <name type="scientific">Flavobacterium psychrophilum</name>
    <dbReference type="NCBI Taxonomy" id="96345"/>
    <lineage>
        <taxon>Bacteria</taxon>
        <taxon>Pseudomonadati</taxon>
        <taxon>Bacteroidota</taxon>
        <taxon>Flavobacteriia</taxon>
        <taxon>Flavobacteriales</taxon>
        <taxon>Flavobacteriaceae</taxon>
        <taxon>Flavobacterium</taxon>
    </lineage>
</organism>